<comment type="caution">
    <text evidence="2">The sequence shown here is derived from an EMBL/GenBank/DDBJ whole genome shotgun (WGS) entry which is preliminary data.</text>
</comment>
<organism evidence="2">
    <name type="scientific">bioreactor metagenome</name>
    <dbReference type="NCBI Taxonomy" id="1076179"/>
    <lineage>
        <taxon>unclassified sequences</taxon>
        <taxon>metagenomes</taxon>
        <taxon>ecological metagenomes</taxon>
    </lineage>
</organism>
<evidence type="ECO:0000313" key="2">
    <source>
        <dbReference type="EMBL" id="MPM83574.1"/>
    </source>
</evidence>
<feature type="region of interest" description="Disordered" evidence="1">
    <location>
        <begin position="1"/>
        <end position="28"/>
    </location>
</feature>
<reference evidence="2" key="1">
    <citation type="submission" date="2019-08" db="EMBL/GenBank/DDBJ databases">
        <authorList>
            <person name="Kucharzyk K."/>
            <person name="Murdoch R.W."/>
            <person name="Higgins S."/>
            <person name="Loffler F."/>
        </authorList>
    </citation>
    <scope>NUCLEOTIDE SEQUENCE</scope>
</reference>
<evidence type="ECO:0000256" key="1">
    <source>
        <dbReference type="SAM" id="MobiDB-lite"/>
    </source>
</evidence>
<accession>A0A645D2Q7</accession>
<dbReference type="EMBL" id="VSSQ01032341">
    <property type="protein sequence ID" value="MPM83574.1"/>
    <property type="molecule type" value="Genomic_DNA"/>
</dbReference>
<sequence>MNLGQARACTSEAKQTTQSKAGKRRRFGPYEGYGKAPMFLPTIIVLMINHKAQRNFNSTSTSVDMYHHKETRRARAGRCKGDLSYRSGSVTVKLLPQSGALSILMEPPAVSRIRFTRANPKPLPSSLWELSA</sequence>
<proteinExistence type="predicted"/>
<dbReference type="AlphaFoldDB" id="A0A645D2Q7"/>
<name>A0A645D2Q7_9ZZZZ</name>
<protein>
    <submittedName>
        <fullName evidence="2">Uncharacterized protein</fullName>
    </submittedName>
</protein>
<gene>
    <name evidence="2" type="ORF">SDC9_130638</name>
</gene>